<evidence type="ECO:0000313" key="2">
    <source>
        <dbReference type="EMBL" id="DAE07153.1"/>
    </source>
</evidence>
<protein>
    <submittedName>
        <fullName evidence="2">Uncharacterized protein</fullName>
    </submittedName>
</protein>
<proteinExistence type="predicted"/>
<name>A0A8S5PL57_9CAUD</name>
<dbReference type="EMBL" id="BK015446">
    <property type="protein sequence ID" value="DAE07153.1"/>
    <property type="molecule type" value="Genomic_DNA"/>
</dbReference>
<evidence type="ECO:0000256" key="1">
    <source>
        <dbReference type="SAM" id="MobiDB-lite"/>
    </source>
</evidence>
<organism evidence="2">
    <name type="scientific">Myoviridae sp. ctsK93</name>
    <dbReference type="NCBI Taxonomy" id="2825190"/>
    <lineage>
        <taxon>Viruses</taxon>
        <taxon>Duplodnaviria</taxon>
        <taxon>Heunggongvirae</taxon>
        <taxon>Uroviricota</taxon>
        <taxon>Caudoviricetes</taxon>
    </lineage>
</organism>
<accession>A0A8S5PL57</accession>
<reference evidence="2" key="1">
    <citation type="journal article" date="2021" name="Proc. Natl. Acad. Sci. U.S.A.">
        <title>A Catalog of Tens of Thousands of Viruses from Human Metagenomes Reveals Hidden Associations with Chronic Diseases.</title>
        <authorList>
            <person name="Tisza M.J."/>
            <person name="Buck C.B."/>
        </authorList>
    </citation>
    <scope>NUCLEOTIDE SEQUENCE</scope>
    <source>
        <strain evidence="2">CtsK93</strain>
    </source>
</reference>
<feature type="region of interest" description="Disordered" evidence="1">
    <location>
        <begin position="93"/>
        <end position="114"/>
    </location>
</feature>
<sequence length="114" mass="12690">MAIANLYLQNINLKPKNMERIKVSCYVDASNLRSILNLPELKDNGVSGSDLDGVSEIILDPPTLPLEDDNQRTQFVNSIFGAAIMTIIQWKSQQKGNTMNVEPKKEGGQNDESR</sequence>
<feature type="compositionally biased region" description="Basic and acidic residues" evidence="1">
    <location>
        <begin position="102"/>
        <end position="114"/>
    </location>
</feature>